<organism evidence="1 2">
    <name type="scientific">Halobacillus kuroshimensis</name>
    <dbReference type="NCBI Taxonomy" id="302481"/>
    <lineage>
        <taxon>Bacteria</taxon>
        <taxon>Bacillati</taxon>
        <taxon>Bacillota</taxon>
        <taxon>Bacilli</taxon>
        <taxon>Bacillales</taxon>
        <taxon>Bacillaceae</taxon>
        <taxon>Halobacillus</taxon>
    </lineage>
</organism>
<comment type="caution">
    <text evidence="1">The sequence shown here is derived from an EMBL/GenBank/DDBJ whole genome shotgun (WGS) entry which is preliminary data.</text>
</comment>
<accession>A0ABS3DRW6</accession>
<dbReference type="RefSeq" id="WP_206932193.1">
    <property type="nucleotide sequence ID" value="NZ_JAEKJY010000001.1"/>
</dbReference>
<name>A0ABS3DRW6_9BACI</name>
<evidence type="ECO:0000313" key="1">
    <source>
        <dbReference type="EMBL" id="MBN8234074.1"/>
    </source>
</evidence>
<dbReference type="EMBL" id="JAEKJY010000001">
    <property type="protein sequence ID" value="MBN8234074.1"/>
    <property type="molecule type" value="Genomic_DNA"/>
</dbReference>
<reference evidence="1 2" key="1">
    <citation type="submission" date="2020-12" db="EMBL/GenBank/DDBJ databases">
        <title>Oil enriched cultivation method for isolating marine PHA-producing bacteria.</title>
        <authorList>
            <person name="Zheng W."/>
            <person name="Yu S."/>
            <person name="Huang Y."/>
        </authorList>
    </citation>
    <scope>NUCLEOTIDE SEQUENCE [LARGE SCALE GENOMIC DNA]</scope>
    <source>
        <strain evidence="1 2">SY-2-6</strain>
    </source>
</reference>
<sequence>MLHQSGALTKDYFKSYLKLVLNSGDLSIEQAQEIVLQRLFGGDRSALGKESMENFQRACEEIKQIKPSL</sequence>
<gene>
    <name evidence="1" type="ORF">JF544_02400</name>
</gene>
<protein>
    <submittedName>
        <fullName evidence="1">Uncharacterized protein</fullName>
    </submittedName>
</protein>
<keyword evidence="2" id="KW-1185">Reference proteome</keyword>
<dbReference type="Proteomes" id="UP000663970">
    <property type="component" value="Unassembled WGS sequence"/>
</dbReference>
<evidence type="ECO:0000313" key="2">
    <source>
        <dbReference type="Proteomes" id="UP000663970"/>
    </source>
</evidence>
<proteinExistence type="predicted"/>